<feature type="compositionally biased region" description="Low complexity" evidence="2">
    <location>
        <begin position="307"/>
        <end position="320"/>
    </location>
</feature>
<dbReference type="KEGG" id="ncr:NCU06772"/>
<gene>
    <name evidence="5" type="ORF">NCU06772</name>
</gene>
<dbReference type="InParanoid" id="Q1K8Z7"/>
<evidence type="ECO:0000256" key="3">
    <source>
        <dbReference type="SAM" id="Phobius"/>
    </source>
</evidence>
<dbReference type="AlphaFoldDB" id="Q1K8Z7"/>
<protein>
    <submittedName>
        <fullName evidence="5">Uncharacterized protein</fullName>
    </submittedName>
</protein>
<dbReference type="RefSeq" id="XP_963613.2">
    <property type="nucleotide sequence ID" value="XM_958520.2"/>
</dbReference>
<proteinExistence type="predicted"/>
<dbReference type="PaxDb" id="5141-EFNCRP00000006894"/>
<feature type="signal peptide" evidence="4">
    <location>
        <begin position="1"/>
        <end position="29"/>
    </location>
</feature>
<sequence>MAANHSFNVFTTFVLFFFVLNFLISSSCALKDGRHVEAEHEAPQGWAEREIHDDTATNLFSSPPPPSTITITITTISLFTSTITPPPSLLHVQHRRQGPDPDNDNAVADLQSQITSLSSQLSALSQASSQTSQQLSQSLQQASQSLAQASQRLSQTEQSLAGARITQQAAEQASRVATQAVADLSRQMTEMSRSMSQSAEQRVSRVSQSAEERIGRVMESMAAVAKDDSGEKGTNMSVLVGTAVGGVAGSSVLTGLSVVMFMRRRRRRRRRGDRGRKWGGKEGGEVVYAGSVRDSGSARDVTGGLSSRGSSRNSRSISTRENTKSYHSPVVWVASTNNLSTAGSGRTHVASRSTMATSAIKLSDYEDESVYNDDGLNGGLPSSSRGGSLMEGRTALSPPPPPIPPRARSRSRSTPKEAAPAPPPAAAETFPFAPENPVLQAPTPITTAASVLLSPFPPRPKSVRTGVGTGPVKLKDRQNSGDEAMGVGYAVSYNSAIPPPPVRAAPPAPPKWAPPTIPGYEDDAKPLSSSGFKLDDPPPSGAAAAAAANKGKTGSNNRNNRLSIFPGPSPSPTPSTQGWSSSPLSSPSTPPVPTVPTDRLEASEHGSQLKRGGSGGTAEGEEEEEEEDENEKRGRPFQKRQQQQAQTRARPRGSSVTGQSPSPAPTLEAWLKRGMSSTRVPVRRRGTETETETGIVAGPGASPSSSLPRSASTSNLAAAVRRQSYTARLREQVQQRYMLDADDGGRGEDWPIRQS</sequence>
<name>Q1K8Z7_NEUCR</name>
<evidence type="ECO:0000256" key="4">
    <source>
        <dbReference type="SAM" id="SignalP"/>
    </source>
</evidence>
<feature type="compositionally biased region" description="Pro residues" evidence="2">
    <location>
        <begin position="497"/>
        <end position="517"/>
    </location>
</feature>
<feature type="compositionally biased region" description="Low complexity" evidence="2">
    <location>
        <begin position="574"/>
        <end position="587"/>
    </location>
</feature>
<evidence type="ECO:0000256" key="2">
    <source>
        <dbReference type="SAM" id="MobiDB-lite"/>
    </source>
</evidence>
<reference evidence="5 6" key="1">
    <citation type="journal article" date="2003" name="Nature">
        <title>The genome sequence of the filamentous fungus Neurospora crassa.</title>
        <authorList>
            <person name="Galagan J.E."/>
            <person name="Calvo S.E."/>
            <person name="Borkovich K.A."/>
            <person name="Selker E.U."/>
            <person name="Read N.D."/>
            <person name="Jaffe D."/>
            <person name="FitzHugh W."/>
            <person name="Ma L.J."/>
            <person name="Smirnov S."/>
            <person name="Purcell S."/>
            <person name="Rehman B."/>
            <person name="Elkins T."/>
            <person name="Engels R."/>
            <person name="Wang S."/>
            <person name="Nielsen C.B."/>
            <person name="Butler J."/>
            <person name="Endrizzi M."/>
            <person name="Qui D."/>
            <person name="Ianakiev P."/>
            <person name="Bell-Pedersen D."/>
            <person name="Nelson M.A."/>
            <person name="Werner-Washburne M."/>
            <person name="Selitrennikoff C.P."/>
            <person name="Kinsey J.A."/>
            <person name="Braun E.L."/>
            <person name="Zelter A."/>
            <person name="Schulte U."/>
            <person name="Kothe G.O."/>
            <person name="Jedd G."/>
            <person name="Mewes W."/>
            <person name="Staben C."/>
            <person name="Marcotte E."/>
            <person name="Greenberg D."/>
            <person name="Roy A."/>
            <person name="Foley K."/>
            <person name="Naylor J."/>
            <person name="Stange-Thomann N."/>
            <person name="Barrett R."/>
            <person name="Gnerre S."/>
            <person name="Kamal M."/>
            <person name="Kamvysselis M."/>
            <person name="Mauceli E."/>
            <person name="Bielke C."/>
            <person name="Rudd S."/>
            <person name="Frishman D."/>
            <person name="Krystofova S."/>
            <person name="Rasmussen C."/>
            <person name="Metzenberg R.L."/>
            <person name="Perkins D.D."/>
            <person name="Kroken S."/>
            <person name="Cogoni C."/>
            <person name="Macino G."/>
            <person name="Catcheside D."/>
            <person name="Li W."/>
            <person name="Pratt R.J."/>
            <person name="Osmani S.A."/>
            <person name="DeSouza C.P."/>
            <person name="Glass L."/>
            <person name="Orbach M.J."/>
            <person name="Berglund J.A."/>
            <person name="Voelker R."/>
            <person name="Yarden O."/>
            <person name="Plamann M."/>
            <person name="Seiler S."/>
            <person name="Dunlap J."/>
            <person name="Radford A."/>
            <person name="Aramayo R."/>
            <person name="Natvig D.O."/>
            <person name="Alex L.A."/>
            <person name="Mannhaupt G."/>
            <person name="Ebbole D.J."/>
            <person name="Freitag M."/>
            <person name="Paulsen I."/>
            <person name="Sachs M.S."/>
            <person name="Lander E.S."/>
            <person name="Nusbaum C."/>
            <person name="Birren B."/>
        </authorList>
    </citation>
    <scope>NUCLEOTIDE SEQUENCE [LARGE SCALE GENOMIC DNA]</scope>
    <source>
        <strain evidence="6">ATCC 24698 / 74-OR23-1A / CBS 708.71 / DSM 1257 / FGSC 987</strain>
    </source>
</reference>
<feature type="compositionally biased region" description="Acidic residues" evidence="2">
    <location>
        <begin position="619"/>
        <end position="629"/>
    </location>
</feature>
<keyword evidence="3" id="KW-0812">Transmembrane</keyword>
<feature type="compositionally biased region" description="Low complexity" evidence="2">
    <location>
        <begin position="692"/>
        <end position="714"/>
    </location>
</feature>
<feature type="compositionally biased region" description="Low complexity" evidence="2">
    <location>
        <begin position="379"/>
        <end position="388"/>
    </location>
</feature>
<dbReference type="EMBL" id="CM002237">
    <property type="protein sequence ID" value="EAA34377.2"/>
    <property type="molecule type" value="Genomic_DNA"/>
</dbReference>
<keyword evidence="1" id="KW-0175">Coiled coil</keyword>
<dbReference type="Proteomes" id="UP000001805">
    <property type="component" value="Chromosome 6, Linkage Group II"/>
</dbReference>
<accession>Q1K8Z7</accession>
<organism evidence="5 6">
    <name type="scientific">Neurospora crassa (strain ATCC 24698 / 74-OR23-1A / CBS 708.71 / DSM 1257 / FGSC 987)</name>
    <dbReference type="NCBI Taxonomy" id="367110"/>
    <lineage>
        <taxon>Eukaryota</taxon>
        <taxon>Fungi</taxon>
        <taxon>Dikarya</taxon>
        <taxon>Ascomycota</taxon>
        <taxon>Pezizomycotina</taxon>
        <taxon>Sordariomycetes</taxon>
        <taxon>Sordariomycetidae</taxon>
        <taxon>Sordariales</taxon>
        <taxon>Sordariaceae</taxon>
        <taxon>Neurospora</taxon>
    </lineage>
</organism>
<feature type="transmembrane region" description="Helical" evidence="3">
    <location>
        <begin position="238"/>
        <end position="261"/>
    </location>
</feature>
<feature type="region of interest" description="Disordered" evidence="2">
    <location>
        <begin position="289"/>
        <end position="324"/>
    </location>
</feature>
<dbReference type="OrthoDB" id="4590190at2759"/>
<keyword evidence="6" id="KW-1185">Reference proteome</keyword>
<feature type="region of interest" description="Disordered" evidence="2">
    <location>
        <begin position="452"/>
        <end position="718"/>
    </location>
</feature>
<evidence type="ECO:0000313" key="5">
    <source>
        <dbReference type="EMBL" id="EAA34377.2"/>
    </source>
</evidence>
<feature type="compositionally biased region" description="Low complexity" evidence="2">
    <location>
        <begin position="639"/>
        <end position="648"/>
    </location>
</feature>
<dbReference type="GeneID" id="3879823"/>
<evidence type="ECO:0000313" key="6">
    <source>
        <dbReference type="Proteomes" id="UP000001805"/>
    </source>
</evidence>
<keyword evidence="4" id="KW-0732">Signal</keyword>
<feature type="coiled-coil region" evidence="1">
    <location>
        <begin position="107"/>
        <end position="166"/>
    </location>
</feature>
<feature type="chain" id="PRO_5004192591" evidence="4">
    <location>
        <begin position="30"/>
        <end position="755"/>
    </location>
</feature>
<dbReference type="VEuPathDB" id="FungiDB:NCU06772"/>
<keyword evidence="3" id="KW-0472">Membrane</keyword>
<keyword evidence="3" id="KW-1133">Transmembrane helix</keyword>
<feature type="compositionally biased region" description="Polar residues" evidence="2">
    <location>
        <begin position="552"/>
        <end position="562"/>
    </location>
</feature>
<feature type="region of interest" description="Disordered" evidence="2">
    <location>
        <begin position="373"/>
        <end position="439"/>
    </location>
</feature>
<evidence type="ECO:0000256" key="1">
    <source>
        <dbReference type="SAM" id="Coils"/>
    </source>
</evidence>